<protein>
    <submittedName>
        <fullName evidence="2">Uncharacterized protein</fullName>
    </submittedName>
</protein>
<proteinExistence type="predicted"/>
<keyword evidence="1" id="KW-0472">Membrane</keyword>
<name>A0A383V7M8_TETOB</name>
<gene>
    <name evidence="2" type="ORF">BQ4739_LOCUS2102</name>
</gene>
<evidence type="ECO:0000256" key="1">
    <source>
        <dbReference type="SAM" id="Phobius"/>
    </source>
</evidence>
<sequence>MPCASQNRLWQNRQLQLLPVLSPAAVPLLLLLLLLAADRISGQGLLLRRQDLGASNKPQNVQPSQQYLLAHAKASQLLGRVRSLSQPCGSGSSCRGCLCGWDVTNEDDRDVLSILASPAAYDARLPEHT</sequence>
<dbReference type="Proteomes" id="UP000256970">
    <property type="component" value="Unassembled WGS sequence"/>
</dbReference>
<dbReference type="AlphaFoldDB" id="A0A383V7M8"/>
<feature type="non-terminal residue" evidence="2">
    <location>
        <position position="129"/>
    </location>
</feature>
<keyword evidence="1" id="KW-0812">Transmembrane</keyword>
<keyword evidence="1" id="KW-1133">Transmembrane helix</keyword>
<keyword evidence="3" id="KW-1185">Reference proteome</keyword>
<organism evidence="2 3">
    <name type="scientific">Tetradesmus obliquus</name>
    <name type="common">Green alga</name>
    <name type="synonym">Acutodesmus obliquus</name>
    <dbReference type="NCBI Taxonomy" id="3088"/>
    <lineage>
        <taxon>Eukaryota</taxon>
        <taxon>Viridiplantae</taxon>
        <taxon>Chlorophyta</taxon>
        <taxon>core chlorophytes</taxon>
        <taxon>Chlorophyceae</taxon>
        <taxon>CS clade</taxon>
        <taxon>Sphaeropleales</taxon>
        <taxon>Scenedesmaceae</taxon>
        <taxon>Tetradesmus</taxon>
    </lineage>
</organism>
<feature type="transmembrane region" description="Helical" evidence="1">
    <location>
        <begin position="20"/>
        <end position="40"/>
    </location>
</feature>
<reference evidence="2 3" key="1">
    <citation type="submission" date="2016-10" db="EMBL/GenBank/DDBJ databases">
        <authorList>
            <person name="Cai Z."/>
        </authorList>
    </citation>
    <scope>NUCLEOTIDE SEQUENCE [LARGE SCALE GENOMIC DNA]</scope>
</reference>
<accession>A0A383V7M8</accession>
<dbReference type="EMBL" id="FNXT01000159">
    <property type="protein sequence ID" value="SZX61597.1"/>
    <property type="molecule type" value="Genomic_DNA"/>
</dbReference>
<evidence type="ECO:0000313" key="2">
    <source>
        <dbReference type="EMBL" id="SZX61597.1"/>
    </source>
</evidence>
<evidence type="ECO:0000313" key="3">
    <source>
        <dbReference type="Proteomes" id="UP000256970"/>
    </source>
</evidence>